<dbReference type="SUPFAM" id="SSF55785">
    <property type="entry name" value="PYP-like sensor domain (PAS domain)"/>
    <property type="match status" value="2"/>
</dbReference>
<dbReference type="CDD" id="cd00082">
    <property type="entry name" value="HisKA"/>
    <property type="match status" value="1"/>
</dbReference>
<dbReference type="OrthoDB" id="8872837at2"/>
<dbReference type="InterPro" id="IPR000014">
    <property type="entry name" value="PAS"/>
</dbReference>
<dbReference type="InterPro" id="IPR036097">
    <property type="entry name" value="HisK_dim/P_sf"/>
</dbReference>
<dbReference type="NCBIfam" id="TIGR00229">
    <property type="entry name" value="sensory_box"/>
    <property type="match status" value="1"/>
</dbReference>
<dbReference type="Pfam" id="PF02518">
    <property type="entry name" value="HATPase_c"/>
    <property type="match status" value="1"/>
</dbReference>
<keyword evidence="8" id="KW-0418">Kinase</keyword>
<feature type="transmembrane region" description="Helical" evidence="13">
    <location>
        <begin position="31"/>
        <end position="54"/>
    </location>
</feature>
<dbReference type="Gene3D" id="1.10.287.130">
    <property type="match status" value="1"/>
</dbReference>
<evidence type="ECO:0000256" key="11">
    <source>
        <dbReference type="ARBA" id="ARBA00023012"/>
    </source>
</evidence>
<accession>A0A4R8LMH4</accession>
<dbReference type="AlphaFoldDB" id="A0A4R8LMH4"/>
<dbReference type="GO" id="GO:0016020">
    <property type="term" value="C:membrane"/>
    <property type="evidence" value="ECO:0007669"/>
    <property type="project" value="UniProtKB-SubCell"/>
</dbReference>
<evidence type="ECO:0000256" key="3">
    <source>
        <dbReference type="ARBA" id="ARBA00012438"/>
    </source>
</evidence>
<dbReference type="SUPFAM" id="SSF55874">
    <property type="entry name" value="ATPase domain of HSP90 chaperone/DNA topoisomerase II/histidine kinase"/>
    <property type="match status" value="1"/>
</dbReference>
<evidence type="ECO:0000313" key="17">
    <source>
        <dbReference type="EMBL" id="TDY44499.1"/>
    </source>
</evidence>
<keyword evidence="11" id="KW-0902">Two-component regulatory system</keyword>
<evidence type="ECO:0000313" key="18">
    <source>
        <dbReference type="Proteomes" id="UP000295509"/>
    </source>
</evidence>
<feature type="domain" description="PAC" evidence="16">
    <location>
        <begin position="209"/>
        <end position="263"/>
    </location>
</feature>
<organism evidence="17 18">
    <name type="scientific">Paraburkholderia rhizosphaerae</name>
    <dbReference type="NCBI Taxonomy" id="480658"/>
    <lineage>
        <taxon>Bacteria</taxon>
        <taxon>Pseudomonadati</taxon>
        <taxon>Pseudomonadota</taxon>
        <taxon>Betaproteobacteria</taxon>
        <taxon>Burkholderiales</taxon>
        <taxon>Burkholderiaceae</taxon>
        <taxon>Paraburkholderia</taxon>
    </lineage>
</organism>
<keyword evidence="10 13" id="KW-1133">Transmembrane helix</keyword>
<dbReference type="Gene3D" id="2.10.70.100">
    <property type="match status" value="1"/>
</dbReference>
<dbReference type="SUPFAM" id="SSF47384">
    <property type="entry name" value="Homodimeric domain of signal transducing histidine kinase"/>
    <property type="match status" value="1"/>
</dbReference>
<dbReference type="Pfam" id="PF00989">
    <property type="entry name" value="PAS"/>
    <property type="match status" value="1"/>
</dbReference>
<dbReference type="EMBL" id="SORE01000016">
    <property type="protein sequence ID" value="TDY44499.1"/>
    <property type="molecule type" value="Genomic_DNA"/>
</dbReference>
<dbReference type="SMART" id="SM00387">
    <property type="entry name" value="HATPase_c"/>
    <property type="match status" value="1"/>
</dbReference>
<dbReference type="PROSITE" id="PS50113">
    <property type="entry name" value="PAC"/>
    <property type="match status" value="2"/>
</dbReference>
<dbReference type="InterPro" id="IPR003661">
    <property type="entry name" value="HisK_dim/P_dom"/>
</dbReference>
<dbReference type="RefSeq" id="WP_134194121.1">
    <property type="nucleotide sequence ID" value="NZ_JBHLUW010000008.1"/>
</dbReference>
<dbReference type="InterPro" id="IPR000700">
    <property type="entry name" value="PAS-assoc_C"/>
</dbReference>
<evidence type="ECO:0000256" key="9">
    <source>
        <dbReference type="ARBA" id="ARBA00022840"/>
    </source>
</evidence>
<sequence length="630" mass="70477">MISLFQAARRDGWWDTWVRWMRADLDHPSDFLRQLALGWVVGFIAFGAIGWVCYRLGLNALAGESIFLIMIVLLSLVGSFTMSIVLCLVAVLFIDFFFIAPTLSFGTSNKQDIPALLTFAIASFAITGLVRHVRMLGETQSEQARLLDLTHDTVIVRDMDGVILFWNVGAEEMYGWKKREAMGQIIHGFLKTRFPVSVDDATNTLLHTGRWEGELIHTRRDGTELAIASRWSLQRNGGGRALAILETGNDVTARKQAEQALRRSQATYLAEAQRLSRTGSFGWNVWSGEVVWSEQTFRIFEFETGVVPTLELALQRVHPDDVERFRDTIGHASTHKQDFDFEFRLLFPDGAIKHLHVVAHVMKDEPERLHYAGAVMDVTNTRQAEQQLHHAQSELARVTRVTTLGELSASIAHEVGQPLAAIVTNGEACLRWLEHQPPQPDEVRTGVIRMIGEGRRATEIVRRIRTLARKDTGQKAPLELNDVVNDVVSLTQREVLSHQVPLRVRLAPLLPPVLGDRVQLQQVLINLVMNGIQSMDGITGWPRELSIETGVTPDGEVQLAVRDRGTGIDPRHAERLFDAFFSTKPHGMGMGLSICRSIIDSHGGKIRVFNNDTHGATFECVLPPLAKEIA</sequence>
<keyword evidence="4" id="KW-0597">Phosphoprotein</keyword>
<comment type="catalytic activity">
    <reaction evidence="1">
        <text>ATP + protein L-histidine = ADP + protein N-phospho-L-histidine.</text>
        <dbReference type="EC" id="2.7.13.3"/>
    </reaction>
</comment>
<dbReference type="EC" id="2.7.13.3" evidence="3"/>
<evidence type="ECO:0000256" key="10">
    <source>
        <dbReference type="ARBA" id="ARBA00022989"/>
    </source>
</evidence>
<evidence type="ECO:0000256" key="2">
    <source>
        <dbReference type="ARBA" id="ARBA00004141"/>
    </source>
</evidence>
<evidence type="ECO:0000256" key="1">
    <source>
        <dbReference type="ARBA" id="ARBA00000085"/>
    </source>
</evidence>
<evidence type="ECO:0000259" key="16">
    <source>
        <dbReference type="PROSITE" id="PS50113"/>
    </source>
</evidence>
<proteinExistence type="predicted"/>
<feature type="domain" description="PAS" evidence="15">
    <location>
        <begin position="139"/>
        <end position="184"/>
    </location>
</feature>
<dbReference type="Gene3D" id="3.30.565.10">
    <property type="entry name" value="Histidine kinase-like ATPase, C-terminal domain"/>
    <property type="match status" value="1"/>
</dbReference>
<keyword evidence="5" id="KW-0808">Transferase</keyword>
<dbReference type="InterPro" id="IPR035965">
    <property type="entry name" value="PAS-like_dom_sf"/>
</dbReference>
<dbReference type="Gene3D" id="1.20.120.620">
    <property type="entry name" value="Backbone structure of the membrane domain of e. Coli histidine kinase receptor kdpd"/>
    <property type="match status" value="1"/>
</dbReference>
<reference evidence="17 18" key="1">
    <citation type="submission" date="2019-03" db="EMBL/GenBank/DDBJ databases">
        <title>Genomic Encyclopedia of Type Strains, Phase III (KMG-III): the genomes of soil and plant-associated and newly described type strains.</title>
        <authorList>
            <person name="Whitman W."/>
        </authorList>
    </citation>
    <scope>NUCLEOTIDE SEQUENCE [LARGE SCALE GENOMIC DNA]</scope>
    <source>
        <strain evidence="17 18">LMG 29544</strain>
    </source>
</reference>
<dbReference type="PANTHER" id="PTHR43304">
    <property type="entry name" value="PHYTOCHROME-LIKE PROTEIN CPH1"/>
    <property type="match status" value="1"/>
</dbReference>
<evidence type="ECO:0000256" key="6">
    <source>
        <dbReference type="ARBA" id="ARBA00022692"/>
    </source>
</evidence>
<feature type="transmembrane region" description="Helical" evidence="13">
    <location>
        <begin position="113"/>
        <end position="130"/>
    </location>
</feature>
<dbReference type="Gene3D" id="3.30.450.20">
    <property type="entry name" value="PAS domain"/>
    <property type="match status" value="2"/>
</dbReference>
<feature type="domain" description="PAC" evidence="16">
    <location>
        <begin position="339"/>
        <end position="390"/>
    </location>
</feature>
<dbReference type="InterPro" id="IPR052162">
    <property type="entry name" value="Sensor_kinase/Photoreceptor"/>
</dbReference>
<dbReference type="InterPro" id="IPR013767">
    <property type="entry name" value="PAS_fold"/>
</dbReference>
<dbReference type="PROSITE" id="PS50109">
    <property type="entry name" value="HIS_KIN"/>
    <property type="match status" value="1"/>
</dbReference>
<dbReference type="InterPro" id="IPR038318">
    <property type="entry name" value="KdpD_sf"/>
</dbReference>
<dbReference type="InterPro" id="IPR004358">
    <property type="entry name" value="Sig_transdc_His_kin-like_C"/>
</dbReference>
<dbReference type="GO" id="GO:0006355">
    <property type="term" value="P:regulation of DNA-templated transcription"/>
    <property type="evidence" value="ECO:0007669"/>
    <property type="project" value="InterPro"/>
</dbReference>
<dbReference type="InterPro" id="IPR025201">
    <property type="entry name" value="KdpD_TM"/>
</dbReference>
<dbReference type="SMART" id="SM00091">
    <property type="entry name" value="PAS"/>
    <property type="match status" value="2"/>
</dbReference>
<keyword evidence="7" id="KW-0547">Nucleotide-binding</keyword>
<dbReference type="Pfam" id="PF13493">
    <property type="entry name" value="DUF4118"/>
    <property type="match status" value="1"/>
</dbReference>
<evidence type="ECO:0000256" key="13">
    <source>
        <dbReference type="SAM" id="Phobius"/>
    </source>
</evidence>
<name>A0A4R8LMH4_9BURK</name>
<dbReference type="SMART" id="SM00388">
    <property type="entry name" value="HisKA"/>
    <property type="match status" value="1"/>
</dbReference>
<dbReference type="InterPro" id="IPR013655">
    <property type="entry name" value="PAS_fold_3"/>
</dbReference>
<dbReference type="Proteomes" id="UP000295509">
    <property type="component" value="Unassembled WGS sequence"/>
</dbReference>
<dbReference type="PROSITE" id="PS50112">
    <property type="entry name" value="PAS"/>
    <property type="match status" value="1"/>
</dbReference>
<protein>
    <recommendedName>
        <fullName evidence="3">histidine kinase</fullName>
        <ecNumber evidence="3">2.7.13.3</ecNumber>
    </recommendedName>
</protein>
<dbReference type="GO" id="GO:0000155">
    <property type="term" value="F:phosphorelay sensor kinase activity"/>
    <property type="evidence" value="ECO:0007669"/>
    <property type="project" value="InterPro"/>
</dbReference>
<feature type="transmembrane region" description="Helical" evidence="13">
    <location>
        <begin position="66"/>
        <end position="93"/>
    </location>
</feature>
<dbReference type="InterPro" id="IPR036890">
    <property type="entry name" value="HATPase_C_sf"/>
</dbReference>
<evidence type="ECO:0000256" key="7">
    <source>
        <dbReference type="ARBA" id="ARBA00022741"/>
    </source>
</evidence>
<feature type="domain" description="Histidine kinase" evidence="14">
    <location>
        <begin position="410"/>
        <end position="626"/>
    </location>
</feature>
<keyword evidence="9" id="KW-0067">ATP-binding</keyword>
<keyword evidence="6 13" id="KW-0812">Transmembrane</keyword>
<dbReference type="CDD" id="cd00130">
    <property type="entry name" value="PAS"/>
    <property type="match status" value="2"/>
</dbReference>
<comment type="caution">
    <text evidence="17">The sequence shown here is derived from an EMBL/GenBank/DDBJ whole genome shotgun (WGS) entry which is preliminary data.</text>
</comment>
<dbReference type="PANTHER" id="PTHR43304:SF1">
    <property type="entry name" value="PAC DOMAIN-CONTAINING PROTEIN"/>
    <property type="match status" value="1"/>
</dbReference>
<comment type="subcellular location">
    <subcellularLocation>
        <location evidence="2">Membrane</location>
        <topology evidence="2">Multi-pass membrane protein</topology>
    </subcellularLocation>
</comment>
<dbReference type="Pfam" id="PF08447">
    <property type="entry name" value="PAS_3"/>
    <property type="match status" value="1"/>
</dbReference>
<evidence type="ECO:0000259" key="14">
    <source>
        <dbReference type="PROSITE" id="PS50109"/>
    </source>
</evidence>
<evidence type="ECO:0000256" key="5">
    <source>
        <dbReference type="ARBA" id="ARBA00022679"/>
    </source>
</evidence>
<evidence type="ECO:0000259" key="15">
    <source>
        <dbReference type="PROSITE" id="PS50112"/>
    </source>
</evidence>
<dbReference type="SMART" id="SM00086">
    <property type="entry name" value="PAC"/>
    <property type="match status" value="2"/>
</dbReference>
<dbReference type="Pfam" id="PF00512">
    <property type="entry name" value="HisKA"/>
    <property type="match status" value="1"/>
</dbReference>
<dbReference type="PRINTS" id="PR00344">
    <property type="entry name" value="BCTRLSENSOR"/>
</dbReference>
<evidence type="ECO:0000256" key="4">
    <source>
        <dbReference type="ARBA" id="ARBA00022553"/>
    </source>
</evidence>
<evidence type="ECO:0000256" key="8">
    <source>
        <dbReference type="ARBA" id="ARBA00022777"/>
    </source>
</evidence>
<keyword evidence="12 13" id="KW-0472">Membrane</keyword>
<gene>
    <name evidence="17" type="ORF">BX592_116147</name>
</gene>
<keyword evidence="18" id="KW-1185">Reference proteome</keyword>
<dbReference type="GO" id="GO:0005524">
    <property type="term" value="F:ATP binding"/>
    <property type="evidence" value="ECO:0007669"/>
    <property type="project" value="UniProtKB-KW"/>
</dbReference>
<dbReference type="InterPro" id="IPR005467">
    <property type="entry name" value="His_kinase_dom"/>
</dbReference>
<dbReference type="InterPro" id="IPR003594">
    <property type="entry name" value="HATPase_dom"/>
</dbReference>
<dbReference type="InterPro" id="IPR001610">
    <property type="entry name" value="PAC"/>
</dbReference>
<evidence type="ECO:0000256" key="12">
    <source>
        <dbReference type="ARBA" id="ARBA00023136"/>
    </source>
</evidence>